<feature type="domain" description="CobQ/CobB/MinD/ParA nucleotide binding" evidence="9">
    <location>
        <begin position="6"/>
        <end position="183"/>
    </location>
</feature>
<keyword evidence="2 8" id="KW-0169">Cobalamin biosynthesis</keyword>
<comment type="cofactor">
    <cofactor evidence="1 8">
        <name>Mg(2+)</name>
        <dbReference type="ChEBI" id="CHEBI:18420"/>
    </cofactor>
</comment>
<evidence type="ECO:0000259" key="9">
    <source>
        <dbReference type="Pfam" id="PF01656"/>
    </source>
</evidence>
<keyword evidence="7 8" id="KW-0315">Glutamine amidotransferase</keyword>
<evidence type="ECO:0000259" key="10">
    <source>
        <dbReference type="Pfam" id="PF07685"/>
    </source>
</evidence>
<reference evidence="11 12" key="1">
    <citation type="submission" date="2022-01" db="EMBL/GenBank/DDBJ databases">
        <title>Desulfofustis limnae sp. nov., a novel mesophilic sulfate-reducing bacterium isolated from marsh soil.</title>
        <authorList>
            <person name="Watanabe M."/>
            <person name="Takahashi A."/>
            <person name="Kojima H."/>
            <person name="Fukui M."/>
        </authorList>
    </citation>
    <scope>NUCLEOTIDE SEQUENCE [LARGE SCALE GENOMIC DNA]</scope>
    <source>
        <strain evidence="11 12">PPLL</strain>
    </source>
</reference>
<dbReference type="Pfam" id="PF07685">
    <property type="entry name" value="GATase_3"/>
    <property type="match status" value="1"/>
</dbReference>
<evidence type="ECO:0000256" key="1">
    <source>
        <dbReference type="ARBA" id="ARBA00001946"/>
    </source>
</evidence>
<dbReference type="NCBIfam" id="NF002204">
    <property type="entry name" value="PRK01077.1"/>
    <property type="match status" value="1"/>
</dbReference>
<dbReference type="InterPro" id="IPR029062">
    <property type="entry name" value="Class_I_gatase-like"/>
</dbReference>
<proteinExistence type="inferred from homology"/>
<comment type="catalytic activity">
    <reaction evidence="8">
        <text>cob(II)yrinate + 2 L-glutamine + 2 ATP + 2 H2O = cob(II)yrinate a,c diamide + 2 L-glutamate + 2 ADP + 2 phosphate + 2 H(+)</text>
        <dbReference type="Rhea" id="RHEA:26289"/>
        <dbReference type="ChEBI" id="CHEBI:15377"/>
        <dbReference type="ChEBI" id="CHEBI:15378"/>
        <dbReference type="ChEBI" id="CHEBI:29985"/>
        <dbReference type="ChEBI" id="CHEBI:30616"/>
        <dbReference type="ChEBI" id="CHEBI:43474"/>
        <dbReference type="ChEBI" id="CHEBI:58359"/>
        <dbReference type="ChEBI" id="CHEBI:58537"/>
        <dbReference type="ChEBI" id="CHEBI:58894"/>
        <dbReference type="ChEBI" id="CHEBI:456216"/>
        <dbReference type="EC" id="6.3.5.11"/>
    </reaction>
</comment>
<evidence type="ECO:0000256" key="3">
    <source>
        <dbReference type="ARBA" id="ARBA00022598"/>
    </source>
</evidence>
<name>A0ABM7W9G9_9BACT</name>
<comment type="function">
    <text evidence="8">Catalyzes the ATP-dependent amidation of the two carboxylate groups at positions a and c of cobyrinate, using either L-glutamine or ammonia as the nitrogen source.</text>
</comment>
<protein>
    <recommendedName>
        <fullName evidence="8">Cobyrinate a,c-diamide synthase</fullName>
        <ecNumber evidence="8">6.3.5.11</ecNumber>
    </recommendedName>
    <alternativeName>
        <fullName evidence="8">Cobyrinic acid a,c-diamide synthetase</fullName>
    </alternativeName>
</protein>
<evidence type="ECO:0000313" key="12">
    <source>
        <dbReference type="Proteomes" id="UP000830055"/>
    </source>
</evidence>
<comment type="miscellaneous">
    <text evidence="8">The a and c carboxylates of cobyrinate are activated for nucleophilic attack via formation of a phosphorylated intermediate by ATP. CbiA catalyzes first the amidation of the c-carboxylate, and then that of the a-carboxylate.</text>
</comment>
<comment type="pathway">
    <text evidence="8">Cofactor biosynthesis; adenosylcobalamin biosynthesis; cob(II)yrinate a,c-diamide from sirohydrochlorin (anaerobic route): step 10/10.</text>
</comment>
<dbReference type="InterPro" id="IPR011698">
    <property type="entry name" value="GATase_3"/>
</dbReference>
<dbReference type="PANTHER" id="PTHR43873">
    <property type="entry name" value="COBYRINATE A,C-DIAMIDE SYNTHASE"/>
    <property type="match status" value="1"/>
</dbReference>
<accession>A0ABM7W9G9</accession>
<dbReference type="InterPro" id="IPR027417">
    <property type="entry name" value="P-loop_NTPase"/>
</dbReference>
<dbReference type="CDD" id="cd03130">
    <property type="entry name" value="GATase1_CobB"/>
    <property type="match status" value="1"/>
</dbReference>
<dbReference type="EC" id="6.3.5.11" evidence="8"/>
<keyword evidence="4 8" id="KW-0547">Nucleotide-binding</keyword>
<dbReference type="PROSITE" id="PS51274">
    <property type="entry name" value="GATASE_COBBQ"/>
    <property type="match status" value="1"/>
</dbReference>
<organism evidence="11 12">
    <name type="scientific">Desulfofustis limnaeus</name>
    <dbReference type="NCBI Taxonomy" id="2740163"/>
    <lineage>
        <taxon>Bacteria</taxon>
        <taxon>Pseudomonadati</taxon>
        <taxon>Thermodesulfobacteriota</taxon>
        <taxon>Desulfobulbia</taxon>
        <taxon>Desulfobulbales</taxon>
        <taxon>Desulfocapsaceae</taxon>
        <taxon>Desulfofustis</taxon>
    </lineage>
</organism>
<feature type="domain" description="CobB/CobQ-like glutamine amidotransferase" evidence="10">
    <location>
        <begin position="250"/>
        <end position="441"/>
    </location>
</feature>
<comment type="similarity">
    <text evidence="8">Belongs to the CobB/CbiA family.</text>
</comment>
<evidence type="ECO:0000256" key="5">
    <source>
        <dbReference type="ARBA" id="ARBA00022840"/>
    </source>
</evidence>
<keyword evidence="5 8" id="KW-0067">ATP-binding</keyword>
<evidence type="ECO:0000256" key="7">
    <source>
        <dbReference type="ARBA" id="ARBA00022962"/>
    </source>
</evidence>
<sequence>MRTKGIVVAGLGGGSGKSVVSVGLTAAWAKAGRIVAPFKKGPDYIDTGWLHCAAGRACHNLDPYLVPRDLVLASFQQRCAAAELALVEGNRGLYDGVNADGGYSTAELALLLDMPVLLVVDCTKTTRTVAALVLGCKVFDQRLKIGGVVLNRVATERQRRLITEAVEGSTGVPVLGSVPRLDRDIFPMRHLGMVPYQEYDGTVQALDFLARTVGESVDLGRVEAAMEPVTSVAGGEQRDLLQVPSVRDVRIGVLQDAAFQFYYPENLQALQRCGAELVPINALTDACLPPLDGLYIGGGFPETSAAELAQNSRFRHSVRAAAKSGLPIYAECGGLIYLGRSIVLEGEEYPLVGLFPVRFGMSTKPQAHGYSIFRVEGENPVYPVGTEVRGHEFRYSTVLDWQGDPSSLVLRMERGTGFLGRRDGLVANNVLALYTHVHAEGTPQWAEGFVNRCRSRRYGADPAVPGKSGTGPSVGG</sequence>
<gene>
    <name evidence="11" type="primary">cobB</name>
    <name evidence="8" type="synonym">cbiA</name>
    <name evidence="11" type="ORF">DPPLL_19350</name>
</gene>
<keyword evidence="3 8" id="KW-0436">Ligase</keyword>
<evidence type="ECO:0000256" key="8">
    <source>
        <dbReference type="HAMAP-Rule" id="MF_00027"/>
    </source>
</evidence>
<dbReference type="InterPro" id="IPR004484">
    <property type="entry name" value="CbiA/CobB_synth"/>
</dbReference>
<dbReference type="Pfam" id="PF01656">
    <property type="entry name" value="CbiA"/>
    <property type="match status" value="1"/>
</dbReference>
<evidence type="ECO:0000256" key="6">
    <source>
        <dbReference type="ARBA" id="ARBA00022842"/>
    </source>
</evidence>
<comment type="domain">
    <text evidence="8">Comprises of two domains. The C-terminal domain contains the binding site for glutamine and catalyzes the hydrolysis of this substrate to glutamate and ammonia. The N-terminal domain is anticipated to bind ATP and cobyrinate and catalyzes the ultimate synthesis of the diamide product. The ammonia produced via the glutaminase domain is probably translocated to the adjacent domain via a molecular tunnel, where it reacts with an activated intermediate.</text>
</comment>
<feature type="active site" description="Nucleophile" evidence="8">
    <location>
        <position position="332"/>
    </location>
</feature>
<evidence type="ECO:0000313" key="11">
    <source>
        <dbReference type="EMBL" id="BDD87570.1"/>
    </source>
</evidence>
<dbReference type="NCBIfam" id="TIGR00379">
    <property type="entry name" value="cobB"/>
    <property type="match status" value="1"/>
</dbReference>
<dbReference type="RefSeq" id="WP_284154590.1">
    <property type="nucleotide sequence ID" value="NZ_AP025516.1"/>
</dbReference>
<keyword evidence="6 8" id="KW-0460">Magnesium</keyword>
<evidence type="ECO:0000256" key="4">
    <source>
        <dbReference type="ARBA" id="ARBA00022741"/>
    </source>
</evidence>
<dbReference type="Gene3D" id="3.40.50.880">
    <property type="match status" value="1"/>
</dbReference>
<dbReference type="PANTHER" id="PTHR43873:SF1">
    <property type="entry name" value="COBYRINATE A,C-DIAMIDE SYNTHASE"/>
    <property type="match status" value="1"/>
</dbReference>
<dbReference type="SUPFAM" id="SSF52540">
    <property type="entry name" value="P-loop containing nucleoside triphosphate hydrolases"/>
    <property type="match status" value="1"/>
</dbReference>
<evidence type="ECO:0000256" key="2">
    <source>
        <dbReference type="ARBA" id="ARBA00022573"/>
    </source>
</evidence>
<feature type="site" description="Increases nucleophilicity of active site Cys" evidence="8">
    <location>
        <position position="436"/>
    </location>
</feature>
<keyword evidence="12" id="KW-1185">Reference proteome</keyword>
<dbReference type="Gene3D" id="3.40.50.300">
    <property type="entry name" value="P-loop containing nucleotide triphosphate hydrolases"/>
    <property type="match status" value="1"/>
</dbReference>
<dbReference type="HAMAP" id="MF_00027">
    <property type="entry name" value="CobB_CbiA"/>
    <property type="match status" value="1"/>
</dbReference>
<dbReference type="Proteomes" id="UP000830055">
    <property type="component" value="Chromosome"/>
</dbReference>
<dbReference type="InterPro" id="IPR002586">
    <property type="entry name" value="CobQ/CobB/MinD/ParA_Nub-bd_dom"/>
</dbReference>
<dbReference type="SUPFAM" id="SSF52317">
    <property type="entry name" value="Class I glutamine amidotransferase-like"/>
    <property type="match status" value="1"/>
</dbReference>
<dbReference type="EMBL" id="AP025516">
    <property type="protein sequence ID" value="BDD87570.1"/>
    <property type="molecule type" value="Genomic_DNA"/>
</dbReference>